<evidence type="ECO:0000313" key="2">
    <source>
        <dbReference type="EMBL" id="MEQ2507382.1"/>
    </source>
</evidence>
<dbReference type="EMBL" id="JBBNGE010000008">
    <property type="protein sequence ID" value="MEQ2507382.1"/>
    <property type="molecule type" value="Genomic_DNA"/>
</dbReference>
<evidence type="ECO:0000259" key="1">
    <source>
        <dbReference type="Pfam" id="PF13672"/>
    </source>
</evidence>
<comment type="caution">
    <text evidence="2">The sequence shown here is derived from an EMBL/GenBank/DDBJ whole genome shotgun (WGS) entry which is preliminary data.</text>
</comment>
<proteinExistence type="predicted"/>
<dbReference type="GO" id="GO:0004722">
    <property type="term" value="F:protein serine/threonine phosphatase activity"/>
    <property type="evidence" value="ECO:0007669"/>
    <property type="project" value="UniProtKB-EC"/>
</dbReference>
<dbReference type="SUPFAM" id="SSF81606">
    <property type="entry name" value="PP2C-like"/>
    <property type="match status" value="1"/>
</dbReference>
<keyword evidence="2" id="KW-0378">Hydrolase</keyword>
<dbReference type="Pfam" id="PF13672">
    <property type="entry name" value="PP2C_2"/>
    <property type="match status" value="1"/>
</dbReference>
<name>A0ABV1FW39_9BACT</name>
<protein>
    <submittedName>
        <fullName evidence="2">PP2C family serine/threonine-protein phosphatase</fullName>
        <ecNumber evidence="2">3.1.3.16</ecNumber>
    </submittedName>
</protein>
<evidence type="ECO:0000313" key="3">
    <source>
        <dbReference type="Proteomes" id="UP001465717"/>
    </source>
</evidence>
<dbReference type="EC" id="3.1.3.16" evidence="2"/>
<dbReference type="InterPro" id="IPR001932">
    <property type="entry name" value="PPM-type_phosphatase-like_dom"/>
</dbReference>
<reference evidence="2 3" key="1">
    <citation type="submission" date="2024-04" db="EMBL/GenBank/DDBJ databases">
        <title>Human intestinal bacterial collection.</title>
        <authorList>
            <person name="Pauvert C."/>
            <person name="Hitch T.C.A."/>
            <person name="Clavel T."/>
        </authorList>
    </citation>
    <scope>NUCLEOTIDE SEQUENCE [LARGE SCALE GENOMIC DNA]</scope>
    <source>
        <strain evidence="2 3">CLA-AA-H174</strain>
    </source>
</reference>
<gene>
    <name evidence="2" type="ORF">AAAT87_03680</name>
</gene>
<dbReference type="InterPro" id="IPR036457">
    <property type="entry name" value="PPM-type-like_dom_sf"/>
</dbReference>
<sequence length="248" mass="27570">MRYVQNQTVKGASHADAGGECQDASLSWKDEDMAMIIVSDGHGGERHKNSAIGAKLSCQITMSHLREFCNNVGNEWLIHNSKNTIRRLCISILAEWIHEISCIQNADDIVSYGCTLIAYVQTKHFWLALQIGDGRCVVLNKANEWSQPIPWDDRCMLNMTTSLCDEDAVNEFRFAYGDAESMPKAVFICSDGVDGTFGSGDLLYGFYANIMKSVCDDGIETVTAQLPEVLSHYSRTVSKDDMSIAFML</sequence>
<keyword evidence="3" id="KW-1185">Reference proteome</keyword>
<accession>A0ABV1FW39</accession>
<feature type="domain" description="PPM-type phosphatase" evidence="1">
    <location>
        <begin position="11"/>
        <end position="230"/>
    </location>
</feature>
<organism evidence="2 3">
    <name type="scientific">Segatella sinensis</name>
    <dbReference type="NCBI Taxonomy" id="3085167"/>
    <lineage>
        <taxon>Bacteria</taxon>
        <taxon>Pseudomonadati</taxon>
        <taxon>Bacteroidota</taxon>
        <taxon>Bacteroidia</taxon>
        <taxon>Bacteroidales</taxon>
        <taxon>Prevotellaceae</taxon>
        <taxon>Segatella</taxon>
    </lineage>
</organism>
<dbReference type="Proteomes" id="UP001465717">
    <property type="component" value="Unassembled WGS sequence"/>
</dbReference>
<dbReference type="RefSeq" id="WP_349225661.1">
    <property type="nucleotide sequence ID" value="NZ_JBBNFG020000004.1"/>
</dbReference>
<dbReference type="Gene3D" id="3.60.40.10">
    <property type="entry name" value="PPM-type phosphatase domain"/>
    <property type="match status" value="1"/>
</dbReference>